<evidence type="ECO:0000256" key="1">
    <source>
        <dbReference type="ARBA" id="ARBA00004651"/>
    </source>
</evidence>
<feature type="transmembrane region" description="Helical" evidence="8">
    <location>
        <begin position="200"/>
        <end position="219"/>
    </location>
</feature>
<evidence type="ECO:0000256" key="2">
    <source>
        <dbReference type="ARBA" id="ARBA00007935"/>
    </source>
</evidence>
<keyword evidence="10" id="KW-1185">Reference proteome</keyword>
<dbReference type="CDD" id="cd06550">
    <property type="entry name" value="TM_ABC_iron-siderophores_like"/>
    <property type="match status" value="1"/>
</dbReference>
<evidence type="ECO:0000256" key="8">
    <source>
        <dbReference type="SAM" id="Phobius"/>
    </source>
</evidence>
<keyword evidence="3" id="KW-0813">Transport</keyword>
<feature type="transmembrane region" description="Helical" evidence="8">
    <location>
        <begin position="315"/>
        <end position="336"/>
    </location>
</feature>
<feature type="transmembrane region" description="Helical" evidence="8">
    <location>
        <begin position="158"/>
        <end position="180"/>
    </location>
</feature>
<sequence length="340" mass="37450">MNNPERFRYVRILFITILFIFIMIYISLTSGTFDLTIREVFNTLLRLNSSPEHDAVIFDFRLPRILLAGLVGFALGIAGAVVQGITRNGLADPGILGINAGAGAAIVFFMFFFQYQISDTGWQAIMIQPLFGLIGGIVATTLIYFFSWKAGRIEPQRLLLSGIAISSGFGAFTVFLSLKMKATDFEMATVWISGSVYNANWHYILSIFPWLFLLIPIIFRKAYLLDLFQLEETSLKNLGVSVEKEQSILLLSSVGLVSACVSVSGSIGFIGLMSPHIAKQLVGIKHRYALPISGIIGALLVITSDYIAKSIFSPIELPVGIVISIVGVPYFLYLLIKVKK</sequence>
<dbReference type="Proteomes" id="UP000661691">
    <property type="component" value="Unassembled WGS sequence"/>
</dbReference>
<dbReference type="SUPFAM" id="SSF81345">
    <property type="entry name" value="ABC transporter involved in vitamin B12 uptake, BtuC"/>
    <property type="match status" value="1"/>
</dbReference>
<dbReference type="InterPro" id="IPR000522">
    <property type="entry name" value="ABC_transptr_permease_BtuC"/>
</dbReference>
<dbReference type="InterPro" id="IPR037294">
    <property type="entry name" value="ABC_BtuC-like"/>
</dbReference>
<evidence type="ECO:0000256" key="5">
    <source>
        <dbReference type="ARBA" id="ARBA00022692"/>
    </source>
</evidence>
<accession>A0A926NCP4</accession>
<reference evidence="9" key="1">
    <citation type="submission" date="2020-09" db="EMBL/GenBank/DDBJ databases">
        <title>A novel bacterium of genus Hazenella, isolated from South China Sea.</title>
        <authorList>
            <person name="Huang H."/>
            <person name="Mo K."/>
            <person name="Hu Y."/>
        </authorList>
    </citation>
    <scope>NUCLEOTIDE SEQUENCE</scope>
    <source>
        <strain evidence="9">IB182357</strain>
    </source>
</reference>
<dbReference type="GO" id="GO:0005886">
    <property type="term" value="C:plasma membrane"/>
    <property type="evidence" value="ECO:0007669"/>
    <property type="project" value="UniProtKB-SubCell"/>
</dbReference>
<dbReference type="Gene3D" id="1.10.3470.10">
    <property type="entry name" value="ABC transporter involved in vitamin B12 uptake, BtuC"/>
    <property type="match status" value="1"/>
</dbReference>
<keyword evidence="7 8" id="KW-0472">Membrane</keyword>
<dbReference type="EMBL" id="JACXAH010000002">
    <property type="protein sequence ID" value="MBD1371013.1"/>
    <property type="molecule type" value="Genomic_DNA"/>
</dbReference>
<evidence type="ECO:0000256" key="6">
    <source>
        <dbReference type="ARBA" id="ARBA00022989"/>
    </source>
</evidence>
<evidence type="ECO:0000256" key="7">
    <source>
        <dbReference type="ARBA" id="ARBA00023136"/>
    </source>
</evidence>
<keyword evidence="6 8" id="KW-1133">Transmembrane helix</keyword>
<keyword evidence="4" id="KW-1003">Cell membrane</keyword>
<dbReference type="Pfam" id="PF01032">
    <property type="entry name" value="FecCD"/>
    <property type="match status" value="1"/>
</dbReference>
<comment type="caution">
    <text evidence="9">The sequence shown here is derived from an EMBL/GenBank/DDBJ whole genome shotgun (WGS) entry which is preliminary data.</text>
</comment>
<protein>
    <submittedName>
        <fullName evidence="9">Iron ABC transporter permease</fullName>
    </submittedName>
</protein>
<comment type="subcellular location">
    <subcellularLocation>
        <location evidence="1">Cell membrane</location>
        <topology evidence="1">Multi-pass membrane protein</topology>
    </subcellularLocation>
</comment>
<evidence type="ECO:0000256" key="3">
    <source>
        <dbReference type="ARBA" id="ARBA00022448"/>
    </source>
</evidence>
<comment type="similarity">
    <text evidence="2">Belongs to the binding-protein-dependent transport system permease family. FecCD subfamily.</text>
</comment>
<feature type="transmembrane region" description="Helical" evidence="8">
    <location>
        <begin position="288"/>
        <end position="308"/>
    </location>
</feature>
<feature type="transmembrane region" description="Helical" evidence="8">
    <location>
        <begin position="94"/>
        <end position="113"/>
    </location>
</feature>
<dbReference type="PANTHER" id="PTHR30472">
    <property type="entry name" value="FERRIC ENTEROBACTIN TRANSPORT SYSTEM PERMEASE PROTEIN"/>
    <property type="match status" value="1"/>
</dbReference>
<dbReference type="FunFam" id="1.10.3470.10:FF:000001">
    <property type="entry name" value="Vitamin B12 ABC transporter permease BtuC"/>
    <property type="match status" value="1"/>
</dbReference>
<evidence type="ECO:0000256" key="4">
    <source>
        <dbReference type="ARBA" id="ARBA00022475"/>
    </source>
</evidence>
<organism evidence="9 10">
    <name type="scientific">Polycladospora coralii</name>
    <dbReference type="NCBI Taxonomy" id="2771432"/>
    <lineage>
        <taxon>Bacteria</taxon>
        <taxon>Bacillati</taxon>
        <taxon>Bacillota</taxon>
        <taxon>Bacilli</taxon>
        <taxon>Bacillales</taxon>
        <taxon>Thermoactinomycetaceae</taxon>
        <taxon>Polycladospora</taxon>
    </lineage>
</organism>
<feature type="transmembrane region" description="Helical" evidence="8">
    <location>
        <begin position="65"/>
        <end position="82"/>
    </location>
</feature>
<evidence type="ECO:0000313" key="10">
    <source>
        <dbReference type="Proteomes" id="UP000661691"/>
    </source>
</evidence>
<proteinExistence type="inferred from homology"/>
<evidence type="ECO:0000313" key="9">
    <source>
        <dbReference type="EMBL" id="MBD1371013.1"/>
    </source>
</evidence>
<dbReference type="PANTHER" id="PTHR30472:SF23">
    <property type="entry name" value="IRON-UPTAKE SYSTEM PERMEASE PROTEIN FEUC"/>
    <property type="match status" value="1"/>
</dbReference>
<feature type="transmembrane region" description="Helical" evidence="8">
    <location>
        <begin position="12"/>
        <end position="33"/>
    </location>
</feature>
<dbReference type="GO" id="GO:0033214">
    <property type="term" value="P:siderophore-iron import into cell"/>
    <property type="evidence" value="ECO:0007669"/>
    <property type="project" value="TreeGrafter"/>
</dbReference>
<dbReference type="AlphaFoldDB" id="A0A926NCP4"/>
<feature type="transmembrane region" description="Helical" evidence="8">
    <location>
        <begin position="125"/>
        <end position="146"/>
    </location>
</feature>
<name>A0A926NCP4_9BACL</name>
<dbReference type="GO" id="GO:0022857">
    <property type="term" value="F:transmembrane transporter activity"/>
    <property type="evidence" value="ECO:0007669"/>
    <property type="project" value="InterPro"/>
</dbReference>
<gene>
    <name evidence="9" type="ORF">IC620_01385</name>
</gene>
<keyword evidence="5 8" id="KW-0812">Transmembrane</keyword>